<reference evidence="9 10" key="1">
    <citation type="submission" date="2024-02" db="EMBL/GenBank/DDBJ databases">
        <title>Herpetosiphon gulosus NBRC 112829.</title>
        <authorList>
            <person name="Ichikawa N."/>
            <person name="Katano-Makiyama Y."/>
            <person name="Hidaka K."/>
        </authorList>
    </citation>
    <scope>NUCLEOTIDE SEQUENCE [LARGE SCALE GENOMIC DNA]</scope>
    <source>
        <strain evidence="9 10">NBRC 112829</strain>
    </source>
</reference>
<evidence type="ECO:0000256" key="4">
    <source>
        <dbReference type="ARBA" id="ARBA00022801"/>
    </source>
</evidence>
<evidence type="ECO:0000256" key="5">
    <source>
        <dbReference type="ARBA" id="ARBA00023004"/>
    </source>
</evidence>
<dbReference type="InterPro" id="IPR051536">
    <property type="entry name" value="UDG_Type-4/5"/>
</dbReference>
<feature type="domain" description="Uracil-DNA glycosylase-like" evidence="8">
    <location>
        <begin position="26"/>
        <end position="166"/>
    </location>
</feature>
<keyword evidence="2" id="KW-0479">Metal-binding</keyword>
<dbReference type="PANTHER" id="PTHR33693:SF1">
    <property type="entry name" value="TYPE-4 URACIL-DNA GLYCOSYLASE"/>
    <property type="match status" value="1"/>
</dbReference>
<keyword evidence="4" id="KW-0378">Hydrolase</keyword>
<dbReference type="Pfam" id="PF03167">
    <property type="entry name" value="UDG"/>
    <property type="match status" value="1"/>
</dbReference>
<evidence type="ECO:0000256" key="6">
    <source>
        <dbReference type="ARBA" id="ARBA00023014"/>
    </source>
</evidence>
<sequence>MDQPFPLATACFKCWRRVQERNCIVHGYGDAKAKVMFVGEVPESLGANQTGVPWTRTVAGQRLQVLLRALRLRTASDPEHEEPRLVGAYLTYLVRCSTHADSPPTMVETSNCVAYLWRELVLVNPRIIVTVGEAPTRLMCAKLFGHVPGNVESMHAQPLPVDQRILLPMIDLETITKEEAHVFARVLSALLEE</sequence>
<dbReference type="InterPro" id="IPR036895">
    <property type="entry name" value="Uracil-DNA_glycosylase-like_sf"/>
</dbReference>
<evidence type="ECO:0000256" key="7">
    <source>
        <dbReference type="ARBA" id="ARBA00023204"/>
    </source>
</evidence>
<keyword evidence="10" id="KW-1185">Reference proteome</keyword>
<dbReference type="EMBL" id="BAABRU010000025">
    <property type="protein sequence ID" value="GAA5530843.1"/>
    <property type="molecule type" value="Genomic_DNA"/>
</dbReference>
<name>A0ABP9X8E8_9CHLR</name>
<evidence type="ECO:0000313" key="10">
    <source>
        <dbReference type="Proteomes" id="UP001428290"/>
    </source>
</evidence>
<keyword evidence="3" id="KW-0227">DNA damage</keyword>
<accession>A0ABP9X8E8</accession>
<dbReference type="RefSeq" id="WP_345724441.1">
    <property type="nucleotide sequence ID" value="NZ_BAABRU010000025.1"/>
</dbReference>
<evidence type="ECO:0000256" key="1">
    <source>
        <dbReference type="ARBA" id="ARBA00022485"/>
    </source>
</evidence>
<keyword evidence="6" id="KW-0411">Iron-sulfur</keyword>
<proteinExistence type="predicted"/>
<keyword evidence="5" id="KW-0408">Iron</keyword>
<gene>
    <name evidence="9" type="ORF">Hgul01_04666</name>
</gene>
<evidence type="ECO:0000256" key="3">
    <source>
        <dbReference type="ARBA" id="ARBA00022763"/>
    </source>
</evidence>
<dbReference type="InterPro" id="IPR005122">
    <property type="entry name" value="Uracil-DNA_glycosylase-like"/>
</dbReference>
<dbReference type="SMART" id="SM00987">
    <property type="entry name" value="UreE_C"/>
    <property type="match status" value="1"/>
</dbReference>
<dbReference type="PANTHER" id="PTHR33693">
    <property type="entry name" value="TYPE-5 URACIL-DNA GLYCOSYLASE"/>
    <property type="match status" value="1"/>
</dbReference>
<dbReference type="Proteomes" id="UP001428290">
    <property type="component" value="Unassembled WGS sequence"/>
</dbReference>
<evidence type="ECO:0000256" key="2">
    <source>
        <dbReference type="ARBA" id="ARBA00022723"/>
    </source>
</evidence>
<organism evidence="9 10">
    <name type="scientific">Herpetosiphon gulosus</name>
    <dbReference type="NCBI Taxonomy" id="1973496"/>
    <lineage>
        <taxon>Bacteria</taxon>
        <taxon>Bacillati</taxon>
        <taxon>Chloroflexota</taxon>
        <taxon>Chloroflexia</taxon>
        <taxon>Herpetosiphonales</taxon>
        <taxon>Herpetosiphonaceae</taxon>
        <taxon>Herpetosiphon</taxon>
    </lineage>
</organism>
<dbReference type="SUPFAM" id="SSF52141">
    <property type="entry name" value="Uracil-DNA glycosylase-like"/>
    <property type="match status" value="1"/>
</dbReference>
<dbReference type="SMART" id="SM00986">
    <property type="entry name" value="UDG"/>
    <property type="match status" value="1"/>
</dbReference>
<evidence type="ECO:0000313" key="9">
    <source>
        <dbReference type="EMBL" id="GAA5530843.1"/>
    </source>
</evidence>
<dbReference type="Gene3D" id="3.40.470.10">
    <property type="entry name" value="Uracil-DNA glycosylase-like domain"/>
    <property type="match status" value="1"/>
</dbReference>
<comment type="caution">
    <text evidence="9">The sequence shown here is derived from an EMBL/GenBank/DDBJ whole genome shotgun (WGS) entry which is preliminary data.</text>
</comment>
<keyword evidence="1" id="KW-0004">4Fe-4S</keyword>
<evidence type="ECO:0000259" key="8">
    <source>
        <dbReference type="SMART" id="SM00986"/>
    </source>
</evidence>
<keyword evidence="7" id="KW-0234">DNA repair</keyword>
<protein>
    <recommendedName>
        <fullName evidence="8">Uracil-DNA glycosylase-like domain-containing protein</fullName>
    </recommendedName>
</protein>